<dbReference type="RefSeq" id="WP_047935376.1">
    <property type="nucleotide sequence ID" value="NZ_CABHET010000023.1"/>
</dbReference>
<evidence type="ECO:0000313" key="2">
    <source>
        <dbReference type="Proteomes" id="UP001060345"/>
    </source>
</evidence>
<organism evidence="1 2">
    <name type="scientific">Klebsiella michiganensis</name>
    <dbReference type="NCBI Taxonomy" id="1134687"/>
    <lineage>
        <taxon>Bacteria</taxon>
        <taxon>Pseudomonadati</taxon>
        <taxon>Pseudomonadota</taxon>
        <taxon>Gammaproteobacteria</taxon>
        <taxon>Enterobacterales</taxon>
        <taxon>Enterobacteriaceae</taxon>
        <taxon>Klebsiella/Raoultella group</taxon>
        <taxon>Klebsiella</taxon>
    </lineage>
</organism>
<sequence>MPITIQEIKEHHDQFGLHDMSAMPTDEYRQALKDGALFWIDHHDFVRSTLSEEIFATNREQLDALIEHLQEYRNQMPTPPGWMSEK</sequence>
<dbReference type="EMBL" id="CP102103">
    <property type="protein sequence ID" value="UWZ74638.1"/>
    <property type="molecule type" value="Genomic_DNA"/>
</dbReference>
<evidence type="ECO:0000313" key="1">
    <source>
        <dbReference type="EMBL" id="UWZ74638.1"/>
    </source>
</evidence>
<proteinExistence type="predicted"/>
<protein>
    <submittedName>
        <fullName evidence="1">Uncharacterized protein</fullName>
    </submittedName>
</protein>
<gene>
    <name evidence="1" type="ORF">NP224_02475</name>
</gene>
<reference evidence="1" key="1">
    <citation type="submission" date="2022-08" db="EMBL/GenBank/DDBJ databases">
        <title>Genomic characterization and comparative genomic analysis of a strain of klebsiella michiganensis carrying blaKPC-2 isolated from the blood of children with very preterm bloodstream infection.</title>
        <authorList>
            <person name="Zhang N."/>
        </authorList>
    </citation>
    <scope>NUCLEOTIDE SEQUENCE</scope>
    <source>
        <strain evidence="1">BSI-KPN166</strain>
    </source>
</reference>
<name>A0AAX3CS30_9ENTR</name>
<dbReference type="Proteomes" id="UP001060345">
    <property type="component" value="Chromosome"/>
</dbReference>
<dbReference type="AlphaFoldDB" id="A0AAX3CS30"/>
<accession>A0AAX3CS30</accession>